<sequence length="95" mass="10067">MRSFMAGEYTHTSVRRALIFTVLAIRATGFGSVVRGAAWATTGVNAAVISTLARPAIKRLEITSNSLPGKTPTAPEVTVRHVTAPHRTTGHVADI</sequence>
<dbReference type="AlphaFoldDB" id="F9VVG6"/>
<dbReference type="STRING" id="1027371.GOALK_056_00280"/>
<comment type="caution">
    <text evidence="1">The sequence shown here is derived from an EMBL/GenBank/DDBJ whole genome shotgun (WGS) entry which is preliminary data.</text>
</comment>
<proteinExistence type="predicted"/>
<protein>
    <submittedName>
        <fullName evidence="1">Putative UDP-glucose 6-dehydrogenase</fullName>
    </submittedName>
</protein>
<organism evidence="1 2">
    <name type="scientific">Gordonia alkanivorans NBRC 16433</name>
    <dbReference type="NCBI Taxonomy" id="1027371"/>
    <lineage>
        <taxon>Bacteria</taxon>
        <taxon>Bacillati</taxon>
        <taxon>Actinomycetota</taxon>
        <taxon>Actinomycetes</taxon>
        <taxon>Mycobacteriales</taxon>
        <taxon>Gordoniaceae</taxon>
        <taxon>Gordonia</taxon>
    </lineage>
</organism>
<gene>
    <name evidence="1" type="ORF">GOALK_056_00280</name>
</gene>
<accession>F9VVG6</accession>
<dbReference type="Proteomes" id="UP000003558">
    <property type="component" value="Unassembled WGS sequence"/>
</dbReference>
<name>F9VVG6_9ACTN</name>
<evidence type="ECO:0000313" key="1">
    <source>
        <dbReference type="EMBL" id="GAA12595.1"/>
    </source>
</evidence>
<dbReference type="EMBL" id="BACI01000056">
    <property type="protein sequence ID" value="GAA12595.1"/>
    <property type="molecule type" value="Genomic_DNA"/>
</dbReference>
<evidence type="ECO:0000313" key="2">
    <source>
        <dbReference type="Proteomes" id="UP000003558"/>
    </source>
</evidence>
<reference evidence="1 2" key="1">
    <citation type="submission" date="2011-05" db="EMBL/GenBank/DDBJ databases">
        <title>Whole genome shotgun sequence of Gordonia alkanivorans NBRC 16433.</title>
        <authorList>
            <person name="Hosoyama A."/>
            <person name="Nakamura S."/>
            <person name="Takarada H."/>
            <person name="Tsuchikane K."/>
            <person name="Yamazaki S."/>
            <person name="Fujita N."/>
        </authorList>
    </citation>
    <scope>NUCLEOTIDE SEQUENCE [LARGE SCALE GENOMIC DNA]</scope>
    <source>
        <strain evidence="1 2">NBRC 16433</strain>
    </source>
</reference>